<dbReference type="EMBL" id="LN829119">
    <property type="protein sequence ID" value="CPR14684.1"/>
    <property type="molecule type" value="Genomic_DNA"/>
</dbReference>
<evidence type="ECO:0000256" key="3">
    <source>
        <dbReference type="ARBA" id="ARBA00022723"/>
    </source>
</evidence>
<dbReference type="KEGG" id="fil:BN1229_v1_0024"/>
<comment type="subunit">
    <text evidence="8">Homotetramer formed by a dimer of dimers.</text>
</comment>
<dbReference type="GO" id="GO:0006402">
    <property type="term" value="P:mRNA catabolic process"/>
    <property type="evidence" value="ECO:0007669"/>
    <property type="project" value="UniProtKB-UniRule"/>
</dbReference>
<feature type="compositionally biased region" description="Acidic residues" evidence="9">
    <location>
        <begin position="154"/>
        <end position="174"/>
    </location>
</feature>
<gene>
    <name evidence="8 12" type="primary">rne</name>
    <name evidence="12" type="ORF">YBN1229_v1_0024</name>
</gene>
<feature type="compositionally biased region" description="Basic residues" evidence="9">
    <location>
        <begin position="847"/>
        <end position="862"/>
    </location>
</feature>
<keyword evidence="8" id="KW-1003">Cell membrane</keyword>
<feature type="domain" description="RNA-binding protein AU-1/Ribonuclease E/G" evidence="10">
    <location>
        <begin position="357"/>
        <end position="627"/>
    </location>
</feature>
<evidence type="ECO:0000313" key="13">
    <source>
        <dbReference type="Proteomes" id="UP000033187"/>
    </source>
</evidence>
<dbReference type="GO" id="GO:0009898">
    <property type="term" value="C:cytoplasmic side of plasma membrane"/>
    <property type="evidence" value="ECO:0007669"/>
    <property type="project" value="UniProtKB-UniRule"/>
</dbReference>
<dbReference type="InterPro" id="IPR012340">
    <property type="entry name" value="NA-bd_OB-fold"/>
</dbReference>
<organism evidence="12 13">
    <name type="scientific">Candidatus Filomicrobium marinum</name>
    <dbReference type="NCBI Taxonomy" id="1608628"/>
    <lineage>
        <taxon>Bacteria</taxon>
        <taxon>Pseudomonadati</taxon>
        <taxon>Pseudomonadota</taxon>
        <taxon>Alphaproteobacteria</taxon>
        <taxon>Hyphomicrobiales</taxon>
        <taxon>Hyphomicrobiaceae</taxon>
        <taxon>Filomicrobium</taxon>
    </lineage>
</organism>
<feature type="region of interest" description="Required for zinc-mediated homotetramerization and catalytic activity" evidence="8">
    <location>
        <begin position="640"/>
        <end position="643"/>
    </location>
</feature>
<keyword evidence="13" id="KW-1185">Reference proteome</keyword>
<evidence type="ECO:0000256" key="7">
    <source>
        <dbReference type="ARBA" id="ARBA00022884"/>
    </source>
</evidence>
<evidence type="ECO:0000256" key="5">
    <source>
        <dbReference type="ARBA" id="ARBA00022801"/>
    </source>
</evidence>
<keyword evidence="8" id="KW-0819">tRNA processing</keyword>
<dbReference type="GO" id="GO:0008995">
    <property type="term" value="F:ribonuclease E activity"/>
    <property type="evidence" value="ECO:0007669"/>
    <property type="project" value="UniProtKB-EC"/>
</dbReference>
<sequence length="1047" mass="115003">MSENKMLIDAAHPEETRVVVLRGGRVEEFDYESAARKQLRGNIYLAKVTRVEPALQAAFVDYGGNRHGFLAFNEIHPDYYQIPIADRIALLEEEAAIEAEEEAEADARAERMAARRARRQNATPSKDSDNDDDNNTNDESDEAEDVHAASSDDHDWDNDGEDGDNEASVADDADAVTADETSEEAVQAESVGSKDDPVDPPSDEDSGQQNGPKTIAINMARDESLSEELATEGDSESSDRTEVLVDADVAEALTATVSEARPNTEVDASPAAPEEAEETAPADDDTDGDTTTASADTDAIENVGDSEDALEELPSRPRRSRRSYKIQEVIKRRQVLLIQVVKEERGNKGAALTTYLSLAGRYTVLMPNTARGGGISRKITNPQDRKRLKAIATELEVPEGMGLIIRTAGAARTKQEIRRDFEYLLRLWESVRELTLQSTAPSLVYEEGDLIKRSIRDLYNKEIDEVVVAGEDAHREAKSFMRMLMPSHAKNVTLYKDAEPLFTRYAIERQLNAMFSPFVTLRSGGYLVINQTEALVAVDVNSGRSTREFSIEETALHTNLEAADEIARHLKLRDLAGLIVIDFIDMEEKRNNRAVERRLKEALRLDRARIQVGRISPFGLLEMSRQRLRTGVLEGSTSQCPHCQGTGIIRSTESIALAVLRALEDAVMNKSRGSLIANTTAEVALYILNNKRDFIIDMEARHGFPILVQASEKMAGANFTVEKGSAPAQAPTPRRADRSAVKMDWNFDEAEVVTEASDNFDNEDGNDEATGSGEEDNGRRKRRRRRRTRRGGSERLANAADTSASENLVEASDDMDEDEQDTSTSDDGEASDDTTIESADGSSERPSRRRRRGRRGGRRNRERNRTTAEGEGEHSDGTQDAASEIPGLGPQPSIIEISTEPRAEAEPTPVREKAEPSSETVMRVTEPASETVEAVIPPAELQQSVTEEVTTETQNEPAASVQAPETTPPVEAEAPVATKDKPVPVVAAEEPRAPESTPAPNGGLRLQRVIMGPDRSVETGLDATLEPSEDKPARKGWWQRKLLGSDS</sequence>
<dbReference type="OrthoDB" id="9804278at2"/>
<dbReference type="EC" id="3.1.26.12" evidence="8"/>
<feature type="compositionally biased region" description="Acidic residues" evidence="9">
    <location>
        <begin position="274"/>
        <end position="288"/>
    </location>
</feature>
<evidence type="ECO:0000256" key="9">
    <source>
        <dbReference type="SAM" id="MobiDB-lite"/>
    </source>
</evidence>
<dbReference type="CDD" id="cd04453">
    <property type="entry name" value="S1_RNase_E"/>
    <property type="match status" value="1"/>
</dbReference>
<evidence type="ECO:0000259" key="10">
    <source>
        <dbReference type="Pfam" id="PF10150"/>
    </source>
</evidence>
<comment type="cofactor">
    <cofactor evidence="8">
        <name>Zn(2+)</name>
        <dbReference type="ChEBI" id="CHEBI:29105"/>
    </cofactor>
    <text evidence="8">Binds 2 Zn(2+) ions per homotetramer.</text>
</comment>
<keyword evidence="1 8" id="KW-0963">Cytoplasm</keyword>
<protein>
    <recommendedName>
        <fullName evidence="8">Ribonuclease E</fullName>
        <shortName evidence="8">RNase E</shortName>
        <ecNumber evidence="8">3.1.26.12</ecNumber>
    </recommendedName>
</protein>
<evidence type="ECO:0000256" key="2">
    <source>
        <dbReference type="ARBA" id="ARBA00022722"/>
    </source>
</evidence>
<evidence type="ECO:0000313" key="12">
    <source>
        <dbReference type="EMBL" id="CPR14684.1"/>
    </source>
</evidence>
<keyword evidence="8" id="KW-0698">rRNA processing</keyword>
<name>A0A0D6JAI2_9HYPH</name>
<keyword evidence="7 8" id="KW-0694">RNA-binding</keyword>
<evidence type="ECO:0000256" key="8">
    <source>
        <dbReference type="HAMAP-Rule" id="MF_00970"/>
    </source>
</evidence>
<dbReference type="GO" id="GO:0000049">
    <property type="term" value="F:tRNA binding"/>
    <property type="evidence" value="ECO:0007669"/>
    <property type="project" value="UniProtKB-KW"/>
</dbReference>
<feature type="compositionally biased region" description="Basic and acidic residues" evidence="9">
    <location>
        <begin position="863"/>
        <end position="877"/>
    </location>
</feature>
<feature type="region of interest" description="Disordered" evidence="9">
    <location>
        <begin position="101"/>
        <end position="322"/>
    </location>
</feature>
<dbReference type="NCBIfam" id="TIGR00757">
    <property type="entry name" value="RNaseEG"/>
    <property type="match status" value="1"/>
</dbReference>
<keyword evidence="2 8" id="KW-0540">Nuclease</keyword>
<evidence type="ECO:0000256" key="4">
    <source>
        <dbReference type="ARBA" id="ARBA00022759"/>
    </source>
</evidence>
<dbReference type="GO" id="GO:0006364">
    <property type="term" value="P:rRNA processing"/>
    <property type="evidence" value="ECO:0007669"/>
    <property type="project" value="UniProtKB-UniRule"/>
</dbReference>
<feature type="binding site" evidence="8">
    <location>
        <position position="640"/>
    </location>
    <ligand>
        <name>Zn(2+)</name>
        <dbReference type="ChEBI" id="CHEBI:29105"/>
        <note>ligand shared between dimeric partners</note>
    </ligand>
</feature>
<proteinExistence type="inferred from homology"/>
<dbReference type="Gene3D" id="3.40.1260.20">
    <property type="entry name" value="Ribonuclease E, catalytic domain"/>
    <property type="match status" value="1"/>
</dbReference>
<dbReference type="GO" id="GO:0008270">
    <property type="term" value="F:zinc ion binding"/>
    <property type="evidence" value="ECO:0007669"/>
    <property type="project" value="UniProtKB-UniRule"/>
</dbReference>
<feature type="binding site" evidence="8">
    <location>
        <position position="643"/>
    </location>
    <ligand>
        <name>Zn(2+)</name>
        <dbReference type="ChEBI" id="CHEBI:29105"/>
        <note>ligand shared between dimeric partners</note>
    </ligand>
</feature>
<dbReference type="GO" id="GO:0008033">
    <property type="term" value="P:tRNA processing"/>
    <property type="evidence" value="ECO:0007669"/>
    <property type="project" value="UniProtKB-UniRule"/>
</dbReference>
<feature type="compositionally biased region" description="Acidic residues" evidence="9">
    <location>
        <begin position="129"/>
        <end position="144"/>
    </location>
</feature>
<dbReference type="InterPro" id="IPR048583">
    <property type="entry name" value="RNase_E_G_thioredoxin-like"/>
</dbReference>
<evidence type="ECO:0000259" key="11">
    <source>
        <dbReference type="Pfam" id="PF20833"/>
    </source>
</evidence>
<feature type="domain" description="RNase E/G thioredoxin-like" evidence="11">
    <location>
        <begin position="639"/>
        <end position="723"/>
    </location>
</feature>
<dbReference type="GO" id="GO:0000287">
    <property type="term" value="F:magnesium ion binding"/>
    <property type="evidence" value="ECO:0007669"/>
    <property type="project" value="UniProtKB-UniRule"/>
</dbReference>
<feature type="compositionally biased region" description="Acidic residues" evidence="9">
    <location>
        <begin position="811"/>
        <end position="835"/>
    </location>
</feature>
<comment type="function">
    <text evidence="8">Endoribonuclease that plays a central role in RNA processing and decay. Required for the maturation of 5S and 16S rRNAs and the majority of tRNAs. Also involved in the degradation of most mRNAs.</text>
</comment>
<keyword evidence="8" id="KW-0820">tRNA-binding</keyword>
<comment type="catalytic activity">
    <reaction evidence="8">
        <text>Endonucleolytic cleavage of single-stranded RNA in A- and U-rich regions.</text>
        <dbReference type="EC" id="3.1.26.12"/>
    </reaction>
</comment>
<comment type="cofactor">
    <cofactor evidence="8">
        <name>Mg(2+)</name>
        <dbReference type="ChEBI" id="CHEBI:18420"/>
    </cofactor>
    <text evidence="8">Binds 1 Mg(2+) ion per subunit.</text>
</comment>
<keyword evidence="8" id="KW-0997">Cell inner membrane</keyword>
<dbReference type="Pfam" id="PF20833">
    <property type="entry name" value="RNase_E_G_Thio"/>
    <property type="match status" value="1"/>
</dbReference>
<keyword evidence="5 8" id="KW-0378">Hydrolase</keyword>
<dbReference type="InterPro" id="IPR004659">
    <property type="entry name" value="RNase_E/G"/>
</dbReference>
<dbReference type="AlphaFoldDB" id="A0A0D6JAI2"/>
<keyword evidence="8" id="KW-0862">Zinc</keyword>
<feature type="compositionally biased region" description="Acidic residues" evidence="9">
    <location>
        <begin position="752"/>
        <end position="767"/>
    </location>
</feature>
<dbReference type="PANTHER" id="PTHR30001:SF1">
    <property type="entry name" value="RIBONUCLEASE E_G-LIKE PROTEIN, CHLOROPLASTIC"/>
    <property type="match status" value="1"/>
</dbReference>
<feature type="binding site" evidence="8">
    <location>
        <position position="539"/>
    </location>
    <ligand>
        <name>Mg(2+)</name>
        <dbReference type="ChEBI" id="CHEBI:18420"/>
        <note>catalytic</note>
    </ligand>
</feature>
<dbReference type="Proteomes" id="UP000033187">
    <property type="component" value="Chromosome 1"/>
</dbReference>
<keyword evidence="3 8" id="KW-0479">Metal-binding</keyword>
<evidence type="ECO:0000256" key="6">
    <source>
        <dbReference type="ARBA" id="ARBA00022842"/>
    </source>
</evidence>
<dbReference type="InterPro" id="IPR028878">
    <property type="entry name" value="RNase_E"/>
</dbReference>
<accession>A0A0D6JAI2</accession>
<reference evidence="13" key="1">
    <citation type="submission" date="2015-02" db="EMBL/GenBank/DDBJ databases">
        <authorList>
            <person name="Chooi Y.-H."/>
        </authorList>
    </citation>
    <scope>NUCLEOTIDE SEQUENCE [LARGE SCALE GENOMIC DNA]</scope>
    <source>
        <strain evidence="13">strain Y</strain>
    </source>
</reference>
<dbReference type="InterPro" id="IPR019307">
    <property type="entry name" value="RNA-bd_AU-1/RNase_E/G"/>
</dbReference>
<feature type="region of interest" description="Disordered" evidence="9">
    <location>
        <begin position="752"/>
        <end position="1047"/>
    </location>
</feature>
<keyword evidence="4 8" id="KW-0255">Endonuclease</keyword>
<evidence type="ECO:0000256" key="1">
    <source>
        <dbReference type="ARBA" id="ARBA00022490"/>
    </source>
</evidence>
<comment type="similarity">
    <text evidence="8">Belongs to the RNase E/G family. RNase E subfamily.</text>
</comment>
<dbReference type="SUPFAM" id="SSF50249">
    <property type="entry name" value="Nucleic acid-binding proteins"/>
    <property type="match status" value="1"/>
</dbReference>
<feature type="compositionally biased region" description="Basic residues" evidence="9">
    <location>
        <begin position="779"/>
        <end position="790"/>
    </location>
</feature>
<dbReference type="GO" id="GO:0005737">
    <property type="term" value="C:cytoplasm"/>
    <property type="evidence" value="ECO:0007669"/>
    <property type="project" value="UniProtKB-SubCell"/>
</dbReference>
<dbReference type="Pfam" id="PF10150">
    <property type="entry name" value="RNase_E_G"/>
    <property type="match status" value="1"/>
</dbReference>
<comment type="subcellular location">
    <subcellularLocation>
        <location evidence="8">Cytoplasm</location>
    </subcellularLocation>
    <subcellularLocation>
        <location evidence="8">Cell inner membrane</location>
        <topology evidence="8">Peripheral membrane protein</topology>
        <orientation evidence="8">Cytoplasmic side</orientation>
    </subcellularLocation>
</comment>
<dbReference type="HAMAP" id="MF_00970">
    <property type="entry name" value="RNase_E"/>
    <property type="match status" value="1"/>
</dbReference>
<dbReference type="GO" id="GO:0019843">
    <property type="term" value="F:rRNA binding"/>
    <property type="evidence" value="ECO:0007669"/>
    <property type="project" value="UniProtKB-KW"/>
</dbReference>
<feature type="compositionally biased region" description="Low complexity" evidence="9">
    <location>
        <begin position="963"/>
        <end position="977"/>
    </location>
</feature>
<dbReference type="Gene3D" id="2.40.50.140">
    <property type="entry name" value="Nucleic acid-binding proteins"/>
    <property type="match status" value="1"/>
</dbReference>
<keyword evidence="8" id="KW-0472">Membrane</keyword>
<keyword evidence="8" id="KW-0699">rRNA-binding</keyword>
<feature type="binding site" evidence="8">
    <location>
        <position position="582"/>
    </location>
    <ligand>
        <name>Mg(2+)</name>
        <dbReference type="ChEBI" id="CHEBI:18420"/>
        <note>catalytic</note>
    </ligand>
</feature>
<dbReference type="PANTHER" id="PTHR30001">
    <property type="entry name" value="RIBONUCLEASE"/>
    <property type="match status" value="1"/>
</dbReference>
<feature type="compositionally biased region" description="Acidic residues" evidence="9">
    <location>
        <begin position="225"/>
        <end position="236"/>
    </location>
</feature>
<feature type="compositionally biased region" description="Basic and acidic residues" evidence="9">
    <location>
        <begin position="899"/>
        <end position="916"/>
    </location>
</feature>
<dbReference type="KEGG" id="fiy:BN1229_v1_0024"/>
<dbReference type="RefSeq" id="WP_046475186.1">
    <property type="nucleotide sequence ID" value="NZ_LN829118.1"/>
</dbReference>
<keyword evidence="6 8" id="KW-0460">Magnesium</keyword>